<keyword evidence="1" id="KW-0238">DNA-binding</keyword>
<evidence type="ECO:0000259" key="2">
    <source>
        <dbReference type="Pfam" id="PF03221"/>
    </source>
</evidence>
<feature type="non-terminal residue" evidence="3">
    <location>
        <position position="1"/>
    </location>
</feature>
<evidence type="ECO:0000313" key="4">
    <source>
        <dbReference type="Proteomes" id="UP000800036"/>
    </source>
</evidence>
<dbReference type="OrthoDB" id="3942738at2759"/>
<name>A0A6A5VTB2_9PLEO</name>
<protein>
    <recommendedName>
        <fullName evidence="2">HTH CENPB-type domain-containing protein</fullName>
    </recommendedName>
</protein>
<dbReference type="EMBL" id="ML976661">
    <property type="protein sequence ID" value="KAF1978106.1"/>
    <property type="molecule type" value="Genomic_DNA"/>
</dbReference>
<organism evidence="3 4">
    <name type="scientific">Bimuria novae-zelandiae CBS 107.79</name>
    <dbReference type="NCBI Taxonomy" id="1447943"/>
    <lineage>
        <taxon>Eukaryota</taxon>
        <taxon>Fungi</taxon>
        <taxon>Dikarya</taxon>
        <taxon>Ascomycota</taxon>
        <taxon>Pezizomycotina</taxon>
        <taxon>Dothideomycetes</taxon>
        <taxon>Pleosporomycetidae</taxon>
        <taxon>Pleosporales</taxon>
        <taxon>Massarineae</taxon>
        <taxon>Didymosphaeriaceae</taxon>
        <taxon>Bimuria</taxon>
    </lineage>
</organism>
<dbReference type="InterPro" id="IPR006600">
    <property type="entry name" value="HTH_CenpB_DNA-bd_dom"/>
</dbReference>
<accession>A0A6A5VTB2</accession>
<evidence type="ECO:0000256" key="1">
    <source>
        <dbReference type="ARBA" id="ARBA00023125"/>
    </source>
</evidence>
<feature type="domain" description="HTH CENPB-type" evidence="2">
    <location>
        <begin position="35"/>
        <end position="69"/>
    </location>
</feature>
<dbReference type="Proteomes" id="UP000800036">
    <property type="component" value="Unassembled WGS sequence"/>
</dbReference>
<sequence length="69" mass="8066">RAAAKAYNIPIATLSRRVRGSQNWQNSHVYYQILNQQQETELLQYIKQLTKRGLPPTRYMIQTFASQIA</sequence>
<evidence type="ECO:0000313" key="3">
    <source>
        <dbReference type="EMBL" id="KAF1978106.1"/>
    </source>
</evidence>
<reference evidence="3" key="1">
    <citation type="journal article" date="2020" name="Stud. Mycol.">
        <title>101 Dothideomycetes genomes: a test case for predicting lifestyles and emergence of pathogens.</title>
        <authorList>
            <person name="Haridas S."/>
            <person name="Albert R."/>
            <person name="Binder M."/>
            <person name="Bloem J."/>
            <person name="Labutti K."/>
            <person name="Salamov A."/>
            <person name="Andreopoulos B."/>
            <person name="Baker S."/>
            <person name="Barry K."/>
            <person name="Bills G."/>
            <person name="Bluhm B."/>
            <person name="Cannon C."/>
            <person name="Castanera R."/>
            <person name="Culley D."/>
            <person name="Daum C."/>
            <person name="Ezra D."/>
            <person name="Gonzalez J."/>
            <person name="Henrissat B."/>
            <person name="Kuo A."/>
            <person name="Liang C."/>
            <person name="Lipzen A."/>
            <person name="Lutzoni F."/>
            <person name="Magnuson J."/>
            <person name="Mondo S."/>
            <person name="Nolan M."/>
            <person name="Ohm R."/>
            <person name="Pangilinan J."/>
            <person name="Park H.-J."/>
            <person name="Ramirez L."/>
            <person name="Alfaro M."/>
            <person name="Sun H."/>
            <person name="Tritt A."/>
            <person name="Yoshinaga Y."/>
            <person name="Zwiers L.-H."/>
            <person name="Turgeon B."/>
            <person name="Goodwin S."/>
            <person name="Spatafora J."/>
            <person name="Crous P."/>
            <person name="Grigoriev I."/>
        </authorList>
    </citation>
    <scope>NUCLEOTIDE SEQUENCE</scope>
    <source>
        <strain evidence="3">CBS 107.79</strain>
    </source>
</reference>
<keyword evidence="4" id="KW-1185">Reference proteome</keyword>
<dbReference type="Pfam" id="PF03221">
    <property type="entry name" value="HTH_Tnp_Tc5"/>
    <property type="match status" value="1"/>
</dbReference>
<dbReference type="GO" id="GO:0003677">
    <property type="term" value="F:DNA binding"/>
    <property type="evidence" value="ECO:0007669"/>
    <property type="project" value="UniProtKB-KW"/>
</dbReference>
<dbReference type="AlphaFoldDB" id="A0A6A5VTB2"/>
<proteinExistence type="predicted"/>
<gene>
    <name evidence="3" type="ORF">BU23DRAFT_450977</name>
</gene>